<comment type="catalytic activity">
    <reaction evidence="4">
        <text>Hydrolysis of (1-&gt;4)-beta-linkages between N-acetylmuramic acid and N-acetyl-D-glucosamine residues in a peptidoglycan and between N-acetyl-D-glucosamine residues in chitodextrins.</text>
        <dbReference type="EC" id="3.2.1.17"/>
    </reaction>
</comment>
<sequence>MRAVLSLVLLLLLALPAAAQVPRGLGDSDPVDFKGKPPSRYPVHGIDVARFQPQVDWTQARKAGIDFAFIKATEGGDFLDPMFKSHWRGAGRARILRGAYHFFYFCRPAADQARWFIRNVPKTRGMLPPVLDMEWNPFSPTCTKRPHGSVVRREAQIFLDMIERHYGQRPILYTTPEFYRQTDIGKLKNTEFWVRSTAKTPDRAYPKQSWHFWQYSSTGIVPGIEGDVDLNAFGGSKRQWKRWVAARQNQ</sequence>
<reference evidence="6 7" key="1">
    <citation type="submission" date="2023-04" db="EMBL/GenBank/DDBJ databases">
        <title>Complete genome sequence of Alisedimentitalea scapharcae.</title>
        <authorList>
            <person name="Rong J.-C."/>
            <person name="Yi M.-L."/>
            <person name="Zhao Q."/>
        </authorList>
    </citation>
    <scope>NUCLEOTIDE SEQUENCE [LARGE SCALE GENOMIC DNA]</scope>
    <source>
        <strain evidence="6 7">KCTC 42119</strain>
    </source>
</reference>
<comment type="similarity">
    <text evidence="1 4">Belongs to the glycosyl hydrolase 25 family.</text>
</comment>
<dbReference type="CDD" id="cd06413">
    <property type="entry name" value="GH25_muramidase_1"/>
    <property type="match status" value="1"/>
</dbReference>
<dbReference type="EC" id="3.2.1.17" evidence="4"/>
<evidence type="ECO:0000256" key="1">
    <source>
        <dbReference type="ARBA" id="ARBA00010646"/>
    </source>
</evidence>
<dbReference type="Gene3D" id="3.20.20.80">
    <property type="entry name" value="Glycosidases"/>
    <property type="match status" value="1"/>
</dbReference>
<feature type="chain" id="PRO_5046960842" description="Lysozyme" evidence="5">
    <location>
        <begin position="20"/>
        <end position="250"/>
    </location>
</feature>
<accession>A0ABZ2XPM2</accession>
<dbReference type="InterPro" id="IPR018077">
    <property type="entry name" value="Glyco_hydro_fam25_subgr"/>
</dbReference>
<dbReference type="RefSeq" id="WP_406645395.1">
    <property type="nucleotide sequence ID" value="NZ_CP123584.1"/>
</dbReference>
<gene>
    <name evidence="6" type="ORF">QEZ52_15710</name>
</gene>
<dbReference type="InterPro" id="IPR017853">
    <property type="entry name" value="GH"/>
</dbReference>
<name>A0ABZ2XPM2_9RHOB</name>
<dbReference type="Proteomes" id="UP001623232">
    <property type="component" value="Chromosome"/>
</dbReference>
<keyword evidence="3 4" id="KW-0326">Glycosidase</keyword>
<dbReference type="InterPro" id="IPR008270">
    <property type="entry name" value="Glyco_hydro_25_AS"/>
</dbReference>
<organism evidence="6 7">
    <name type="scientific">Aliisedimentitalea scapharcae</name>
    <dbReference type="NCBI Taxonomy" id="1524259"/>
    <lineage>
        <taxon>Bacteria</taxon>
        <taxon>Pseudomonadati</taxon>
        <taxon>Pseudomonadota</taxon>
        <taxon>Alphaproteobacteria</taxon>
        <taxon>Rhodobacterales</taxon>
        <taxon>Roseobacteraceae</taxon>
        <taxon>Aliisedimentitalea</taxon>
    </lineage>
</organism>
<dbReference type="EMBL" id="CP123584">
    <property type="protein sequence ID" value="WZK88040.1"/>
    <property type="molecule type" value="Genomic_DNA"/>
</dbReference>
<protein>
    <recommendedName>
        <fullName evidence="4">Lysozyme</fullName>
        <ecNumber evidence="4">3.2.1.17</ecNumber>
    </recommendedName>
</protein>
<feature type="signal peptide" evidence="5">
    <location>
        <begin position="1"/>
        <end position="19"/>
    </location>
</feature>
<dbReference type="Pfam" id="PF01183">
    <property type="entry name" value="Glyco_hydro_25"/>
    <property type="match status" value="1"/>
</dbReference>
<evidence type="ECO:0000313" key="7">
    <source>
        <dbReference type="Proteomes" id="UP001623232"/>
    </source>
</evidence>
<evidence type="ECO:0000256" key="5">
    <source>
        <dbReference type="SAM" id="SignalP"/>
    </source>
</evidence>
<dbReference type="PANTHER" id="PTHR34135">
    <property type="entry name" value="LYSOZYME"/>
    <property type="match status" value="1"/>
</dbReference>
<dbReference type="PANTHER" id="PTHR34135:SF2">
    <property type="entry name" value="LYSOZYME"/>
    <property type="match status" value="1"/>
</dbReference>
<evidence type="ECO:0000256" key="2">
    <source>
        <dbReference type="ARBA" id="ARBA00022801"/>
    </source>
</evidence>
<keyword evidence="5" id="KW-0732">Signal</keyword>
<proteinExistence type="inferred from homology"/>
<dbReference type="InterPro" id="IPR002053">
    <property type="entry name" value="Glyco_hydro_25"/>
</dbReference>
<dbReference type="SMART" id="SM00641">
    <property type="entry name" value="Glyco_25"/>
    <property type="match status" value="1"/>
</dbReference>
<evidence type="ECO:0000256" key="4">
    <source>
        <dbReference type="RuleBase" id="RU361176"/>
    </source>
</evidence>
<keyword evidence="2 4" id="KW-0378">Hydrolase</keyword>
<evidence type="ECO:0000313" key="6">
    <source>
        <dbReference type="EMBL" id="WZK88040.1"/>
    </source>
</evidence>
<dbReference type="SUPFAM" id="SSF51445">
    <property type="entry name" value="(Trans)glycosidases"/>
    <property type="match status" value="1"/>
</dbReference>
<dbReference type="PROSITE" id="PS00953">
    <property type="entry name" value="GLYCOSYL_HYDROL_F25_1"/>
    <property type="match status" value="1"/>
</dbReference>
<evidence type="ECO:0000256" key="3">
    <source>
        <dbReference type="ARBA" id="ARBA00023295"/>
    </source>
</evidence>
<keyword evidence="7" id="KW-1185">Reference proteome</keyword>
<dbReference type="PROSITE" id="PS51904">
    <property type="entry name" value="GLYCOSYL_HYDROL_F25_2"/>
    <property type="match status" value="1"/>
</dbReference>